<feature type="signal peptide" evidence="2">
    <location>
        <begin position="1"/>
        <end position="37"/>
    </location>
</feature>
<protein>
    <submittedName>
        <fullName evidence="3">Divergent polysaccharide deacetylase family protein</fullName>
    </submittedName>
</protein>
<keyword evidence="2" id="KW-0732">Signal</keyword>
<organism evidence="3 4">
    <name type="scientific">Simiduia curdlanivorans</name>
    <dbReference type="NCBI Taxonomy" id="1492769"/>
    <lineage>
        <taxon>Bacteria</taxon>
        <taxon>Pseudomonadati</taxon>
        <taxon>Pseudomonadota</taxon>
        <taxon>Gammaproteobacteria</taxon>
        <taxon>Cellvibrionales</taxon>
        <taxon>Cellvibrionaceae</taxon>
        <taxon>Simiduia</taxon>
    </lineage>
</organism>
<dbReference type="Gene3D" id="3.20.20.370">
    <property type="entry name" value="Glycoside hydrolase/deacetylase"/>
    <property type="match status" value="1"/>
</dbReference>
<dbReference type="InterPro" id="IPR006837">
    <property type="entry name" value="Divergent_DAC"/>
</dbReference>
<dbReference type="EMBL" id="JBHSCX010000008">
    <property type="protein sequence ID" value="MFC4362652.1"/>
    <property type="molecule type" value="Genomic_DNA"/>
</dbReference>
<dbReference type="RefSeq" id="WP_290259296.1">
    <property type="nucleotide sequence ID" value="NZ_JAUFQG010000004.1"/>
</dbReference>
<dbReference type="CDD" id="cd10936">
    <property type="entry name" value="CE4_DAC2"/>
    <property type="match status" value="1"/>
</dbReference>
<comment type="caution">
    <text evidence="3">The sequence shown here is derived from an EMBL/GenBank/DDBJ whole genome shotgun (WGS) entry which is preliminary data.</text>
</comment>
<dbReference type="Pfam" id="PF04748">
    <property type="entry name" value="Polysacc_deac_2"/>
    <property type="match status" value="1"/>
</dbReference>
<dbReference type="PANTHER" id="PTHR30105">
    <property type="entry name" value="UNCHARACTERIZED YIBQ-RELATED"/>
    <property type="match status" value="1"/>
</dbReference>
<feature type="region of interest" description="Disordered" evidence="1">
    <location>
        <begin position="257"/>
        <end position="285"/>
    </location>
</feature>
<feature type="chain" id="PRO_5045809738" evidence="2">
    <location>
        <begin position="38"/>
        <end position="285"/>
    </location>
</feature>
<evidence type="ECO:0000313" key="3">
    <source>
        <dbReference type="EMBL" id="MFC4362652.1"/>
    </source>
</evidence>
<evidence type="ECO:0000313" key="4">
    <source>
        <dbReference type="Proteomes" id="UP001595840"/>
    </source>
</evidence>
<dbReference type="InterPro" id="IPR011330">
    <property type="entry name" value="Glyco_hydro/deAcase_b/a-brl"/>
</dbReference>
<reference evidence="4" key="1">
    <citation type="journal article" date="2019" name="Int. J. Syst. Evol. Microbiol.">
        <title>The Global Catalogue of Microorganisms (GCM) 10K type strain sequencing project: providing services to taxonomists for standard genome sequencing and annotation.</title>
        <authorList>
            <consortium name="The Broad Institute Genomics Platform"/>
            <consortium name="The Broad Institute Genome Sequencing Center for Infectious Disease"/>
            <person name="Wu L."/>
            <person name="Ma J."/>
        </authorList>
    </citation>
    <scope>NUCLEOTIDE SEQUENCE [LARGE SCALE GENOMIC DNA]</scope>
    <source>
        <strain evidence="4">CECT 8570</strain>
    </source>
</reference>
<feature type="compositionally biased region" description="Polar residues" evidence="1">
    <location>
        <begin position="267"/>
        <end position="285"/>
    </location>
</feature>
<gene>
    <name evidence="3" type="ORF">ACFOX3_10080</name>
</gene>
<dbReference type="PANTHER" id="PTHR30105:SF2">
    <property type="entry name" value="DIVERGENT POLYSACCHARIDE DEACETYLASE SUPERFAMILY"/>
    <property type="match status" value="1"/>
</dbReference>
<sequence>MIKKITNALPILCRQWLAPLALGCALCQASNAGPSQADNRPTLAIVIDDIGYHRSSAQKLIALPYELTFSVLPISPYGKELAELAWIRGKEVMLHIPMATQTNAKLDPGGIALNMPPTHITELIATHIASYPQASGINNHMGSRLTELEPAMGAVMQALTAQDLFFIDSRTSAQSVAYDQAKKAGLQTAKRDIFLDNEQSIVAIAMQLEKAVALAEKNGNAVAIGHPYPETYAALKRQLPLLTTRVKVVPSSTLLRNLSHNQREPAHTTSQTNLSNRPWLQGLSK</sequence>
<dbReference type="SUPFAM" id="SSF88713">
    <property type="entry name" value="Glycoside hydrolase/deacetylase"/>
    <property type="match status" value="1"/>
</dbReference>
<dbReference type="Proteomes" id="UP001595840">
    <property type="component" value="Unassembled WGS sequence"/>
</dbReference>
<evidence type="ECO:0000256" key="1">
    <source>
        <dbReference type="SAM" id="MobiDB-lite"/>
    </source>
</evidence>
<accession>A0ABV8V795</accession>
<proteinExistence type="predicted"/>
<name>A0ABV8V795_9GAMM</name>
<keyword evidence="4" id="KW-1185">Reference proteome</keyword>
<evidence type="ECO:0000256" key="2">
    <source>
        <dbReference type="SAM" id="SignalP"/>
    </source>
</evidence>